<feature type="non-terminal residue" evidence="1">
    <location>
        <position position="1"/>
    </location>
</feature>
<dbReference type="EMBL" id="LNIX01000005">
    <property type="protein sequence ID" value="OXA54967.1"/>
    <property type="molecule type" value="Genomic_DNA"/>
</dbReference>
<evidence type="ECO:0000313" key="1">
    <source>
        <dbReference type="EMBL" id="OXA54967.1"/>
    </source>
</evidence>
<dbReference type="OrthoDB" id="10071708at2759"/>
<evidence type="ECO:0008006" key="3">
    <source>
        <dbReference type="Google" id="ProtNLM"/>
    </source>
</evidence>
<dbReference type="AlphaFoldDB" id="A0A226ED14"/>
<dbReference type="PANTHER" id="PTHR34153:SF2">
    <property type="entry name" value="SI:CH211-262H13.3-RELATED"/>
    <property type="match status" value="1"/>
</dbReference>
<comment type="caution">
    <text evidence="1">The sequence shown here is derived from an EMBL/GenBank/DDBJ whole genome shotgun (WGS) entry which is preliminary data.</text>
</comment>
<protein>
    <recommendedName>
        <fullName evidence="3">DUF4806 domain-containing protein</fullName>
    </recommendedName>
</protein>
<name>A0A226ED14_FOLCA</name>
<accession>A0A226ED14</accession>
<gene>
    <name evidence="1" type="ORF">Fcan01_10537</name>
</gene>
<proteinExistence type="predicted"/>
<dbReference type="PANTHER" id="PTHR34153">
    <property type="entry name" value="SI:CH211-262H13.3-RELATED-RELATED"/>
    <property type="match status" value="1"/>
</dbReference>
<keyword evidence="2" id="KW-1185">Reference proteome</keyword>
<sequence>NCPHLYNLSLPWCIIIFPRLGELQVNLFIVLTNIKMTKFAVVLFPDEEDCIDVISSSWVLPSMTPDQKGGEKICRYPPHSIRGAKLAKLVISHVQPSSTWLVCSCRVLCEFAINQAKSPQHFESEGGGGFVLETNQLTPEPPMPSGELPSAETIITLLKEYQAKNELFAGFQEAVIDRLIHISHKLKSLNLGPSSTPNFSLEGAPPLPLTCKEDLHALNIWLLLGKNQESMVTFLSLHGGDSVSSVTASVMKEIFTNQFAITVSYTGKGGKAVCGIKGSLLHKIAIIRGVRSNRGYENSTEFEIKEAIKNWLRNAGDRCGGREARRHHNV</sequence>
<reference evidence="1 2" key="1">
    <citation type="submission" date="2015-12" db="EMBL/GenBank/DDBJ databases">
        <title>The genome of Folsomia candida.</title>
        <authorList>
            <person name="Faddeeva A."/>
            <person name="Derks M.F."/>
            <person name="Anvar Y."/>
            <person name="Smit S."/>
            <person name="Van Straalen N."/>
            <person name="Roelofs D."/>
        </authorList>
    </citation>
    <scope>NUCLEOTIDE SEQUENCE [LARGE SCALE GENOMIC DNA]</scope>
    <source>
        <strain evidence="1 2">VU population</strain>
        <tissue evidence="1">Whole body</tissue>
    </source>
</reference>
<dbReference type="Proteomes" id="UP000198287">
    <property type="component" value="Unassembled WGS sequence"/>
</dbReference>
<evidence type="ECO:0000313" key="2">
    <source>
        <dbReference type="Proteomes" id="UP000198287"/>
    </source>
</evidence>
<organism evidence="1 2">
    <name type="scientific">Folsomia candida</name>
    <name type="common">Springtail</name>
    <dbReference type="NCBI Taxonomy" id="158441"/>
    <lineage>
        <taxon>Eukaryota</taxon>
        <taxon>Metazoa</taxon>
        <taxon>Ecdysozoa</taxon>
        <taxon>Arthropoda</taxon>
        <taxon>Hexapoda</taxon>
        <taxon>Collembola</taxon>
        <taxon>Entomobryomorpha</taxon>
        <taxon>Isotomoidea</taxon>
        <taxon>Isotomidae</taxon>
        <taxon>Proisotominae</taxon>
        <taxon>Folsomia</taxon>
    </lineage>
</organism>